<proteinExistence type="predicted"/>
<evidence type="ECO:0000256" key="2">
    <source>
        <dbReference type="SAM" id="SignalP"/>
    </source>
</evidence>
<dbReference type="InterPro" id="IPR056146">
    <property type="entry name" value="DUF7729"/>
</dbReference>
<evidence type="ECO:0000313" key="5">
    <source>
        <dbReference type="Proteomes" id="UP000663843"/>
    </source>
</evidence>
<evidence type="ECO:0000259" key="3">
    <source>
        <dbReference type="Pfam" id="PF24855"/>
    </source>
</evidence>
<sequence length="352" mass="36203">MKVSGIISALIFAHVALGQATDSTTGSASSVQPSQSGTKSQTGTKSHASTTSSSAAPDASPTGSTGSTSSSGPLTESYTADSNPLIPTDISAACSTFLNALNSDTTISNCLTPLNTALSSFTSGSGSSSAVSKALNSVCSSNTCSASSMRAKLTEFKDACSDDITANDMVAKQYDVWYSLIPFKSAICAKDATTQAYCLLNTGSSSTDQNTRRSDVTYAAGHLTNTVYKRAQTVLMPNSDTYRNSNIMYLFISPDMSADDLCTSCAQQVISKYIAFESATPHALGVSKSPLLGGQSQLWAAMSTKCPADFMSQVTNIAGVASADQLADGAVATTTSYFTALAAAFAAAFALF</sequence>
<dbReference type="Pfam" id="PF24855">
    <property type="entry name" value="DUF7729"/>
    <property type="match status" value="1"/>
</dbReference>
<evidence type="ECO:0000313" key="4">
    <source>
        <dbReference type="EMBL" id="CAE6366680.1"/>
    </source>
</evidence>
<feature type="region of interest" description="Disordered" evidence="1">
    <location>
        <begin position="23"/>
        <end position="81"/>
    </location>
</feature>
<dbReference type="Proteomes" id="UP000663843">
    <property type="component" value="Unassembled WGS sequence"/>
</dbReference>
<gene>
    <name evidence="4" type="ORF">RDB_LOCUS15634</name>
</gene>
<keyword evidence="2" id="KW-0732">Signal</keyword>
<comment type="caution">
    <text evidence="4">The sequence shown here is derived from an EMBL/GenBank/DDBJ whole genome shotgun (WGS) entry which is preliminary data.</text>
</comment>
<dbReference type="EMBL" id="CAJMWT010000953">
    <property type="protein sequence ID" value="CAE6366680.1"/>
    <property type="molecule type" value="Genomic_DNA"/>
</dbReference>
<name>A0A8H2WFW3_9AGAM</name>
<reference evidence="4" key="1">
    <citation type="submission" date="2021-01" db="EMBL/GenBank/DDBJ databases">
        <authorList>
            <person name="Kaushik A."/>
        </authorList>
    </citation>
    <scope>NUCLEOTIDE SEQUENCE</scope>
    <source>
        <strain evidence="4">AG2-2IIIB</strain>
    </source>
</reference>
<feature type="signal peptide" evidence="2">
    <location>
        <begin position="1"/>
        <end position="20"/>
    </location>
</feature>
<feature type="chain" id="PRO_5034426090" description="DUF7729 domain-containing protein" evidence="2">
    <location>
        <begin position="21"/>
        <end position="352"/>
    </location>
</feature>
<protein>
    <recommendedName>
        <fullName evidence="3">DUF7729 domain-containing protein</fullName>
    </recommendedName>
</protein>
<feature type="compositionally biased region" description="Low complexity" evidence="1">
    <location>
        <begin position="42"/>
        <end position="73"/>
    </location>
</feature>
<feature type="domain" description="DUF7729" evidence="3">
    <location>
        <begin position="91"/>
        <end position="209"/>
    </location>
</feature>
<accession>A0A8H2WFW3</accession>
<dbReference type="AlphaFoldDB" id="A0A8H2WFW3"/>
<evidence type="ECO:0000256" key="1">
    <source>
        <dbReference type="SAM" id="MobiDB-lite"/>
    </source>
</evidence>
<feature type="compositionally biased region" description="Polar residues" evidence="1">
    <location>
        <begin position="23"/>
        <end position="41"/>
    </location>
</feature>
<organism evidence="4 5">
    <name type="scientific">Rhizoctonia solani</name>
    <dbReference type="NCBI Taxonomy" id="456999"/>
    <lineage>
        <taxon>Eukaryota</taxon>
        <taxon>Fungi</taxon>
        <taxon>Dikarya</taxon>
        <taxon>Basidiomycota</taxon>
        <taxon>Agaricomycotina</taxon>
        <taxon>Agaricomycetes</taxon>
        <taxon>Cantharellales</taxon>
        <taxon>Ceratobasidiaceae</taxon>
        <taxon>Rhizoctonia</taxon>
    </lineage>
</organism>